<dbReference type="WBParaSite" id="TREG1_131050.1">
    <property type="protein sequence ID" value="TREG1_131050.1"/>
    <property type="gene ID" value="TREG1_131050"/>
</dbReference>
<reference evidence="3" key="2">
    <citation type="submission" date="2023-11" db="UniProtKB">
        <authorList>
            <consortium name="WormBaseParasite"/>
        </authorList>
    </citation>
    <scope>IDENTIFICATION</scope>
</reference>
<dbReference type="Proteomes" id="UP000050795">
    <property type="component" value="Unassembled WGS sequence"/>
</dbReference>
<keyword evidence="1" id="KW-0732">Signal</keyword>
<evidence type="ECO:0000313" key="2">
    <source>
        <dbReference type="Proteomes" id="UP000050795"/>
    </source>
</evidence>
<proteinExistence type="predicted"/>
<feature type="chain" id="PRO_5041742897" evidence="1">
    <location>
        <begin position="20"/>
        <end position="99"/>
    </location>
</feature>
<reference evidence="2" key="1">
    <citation type="submission" date="2022-06" db="EMBL/GenBank/DDBJ databases">
        <authorList>
            <person name="Berger JAMES D."/>
            <person name="Berger JAMES D."/>
        </authorList>
    </citation>
    <scope>NUCLEOTIDE SEQUENCE [LARGE SCALE GENOMIC DNA]</scope>
</reference>
<evidence type="ECO:0000256" key="1">
    <source>
        <dbReference type="SAM" id="SignalP"/>
    </source>
</evidence>
<keyword evidence="2" id="KW-1185">Reference proteome</keyword>
<sequence>MKPIFLIAVILSVFIVCESKRPTYTIPEYRRLLVQLLACKEEPLNKTKLNELANEYRRAENCKCIFFNKYYTGPSNYGVIDLCESLYYVLSLLLISIHF</sequence>
<name>A0AA85J4Y3_TRIRE</name>
<dbReference type="AlphaFoldDB" id="A0AA85J4Y3"/>
<protein>
    <submittedName>
        <fullName evidence="3">Uncharacterized protein</fullName>
    </submittedName>
</protein>
<evidence type="ECO:0000313" key="3">
    <source>
        <dbReference type="WBParaSite" id="TREG1_131050.1"/>
    </source>
</evidence>
<accession>A0AA85J4Y3</accession>
<feature type="signal peptide" evidence="1">
    <location>
        <begin position="1"/>
        <end position="19"/>
    </location>
</feature>
<organism evidence="2 3">
    <name type="scientific">Trichobilharzia regenti</name>
    <name type="common">Nasal bird schistosome</name>
    <dbReference type="NCBI Taxonomy" id="157069"/>
    <lineage>
        <taxon>Eukaryota</taxon>
        <taxon>Metazoa</taxon>
        <taxon>Spiralia</taxon>
        <taxon>Lophotrochozoa</taxon>
        <taxon>Platyhelminthes</taxon>
        <taxon>Trematoda</taxon>
        <taxon>Digenea</taxon>
        <taxon>Strigeidida</taxon>
        <taxon>Schistosomatoidea</taxon>
        <taxon>Schistosomatidae</taxon>
        <taxon>Trichobilharzia</taxon>
    </lineage>
</organism>